<proteinExistence type="predicted"/>
<reference evidence="1" key="1">
    <citation type="submission" date="2018-05" db="EMBL/GenBank/DDBJ databases">
        <authorList>
            <person name="Lanie J.A."/>
            <person name="Ng W.-L."/>
            <person name="Kazmierczak K.M."/>
            <person name="Andrzejewski T.M."/>
            <person name="Davidsen T.M."/>
            <person name="Wayne K.J."/>
            <person name="Tettelin H."/>
            <person name="Glass J.I."/>
            <person name="Rusch D."/>
            <person name="Podicherti R."/>
            <person name="Tsui H.-C.T."/>
            <person name="Winkler M.E."/>
        </authorList>
    </citation>
    <scope>NUCLEOTIDE SEQUENCE</scope>
</reference>
<name>A0A382P4W9_9ZZZZ</name>
<dbReference type="AlphaFoldDB" id="A0A382P4W9"/>
<evidence type="ECO:0000313" key="1">
    <source>
        <dbReference type="EMBL" id="SVC68336.1"/>
    </source>
</evidence>
<dbReference type="EMBL" id="UINC01104859">
    <property type="protein sequence ID" value="SVC68336.1"/>
    <property type="molecule type" value="Genomic_DNA"/>
</dbReference>
<organism evidence="1">
    <name type="scientific">marine metagenome</name>
    <dbReference type="NCBI Taxonomy" id="408172"/>
    <lineage>
        <taxon>unclassified sequences</taxon>
        <taxon>metagenomes</taxon>
        <taxon>ecological metagenomes</taxon>
    </lineage>
</organism>
<feature type="non-terminal residue" evidence="1">
    <location>
        <position position="1"/>
    </location>
</feature>
<sequence length="59" mass="6218">VFLPLAIAQTASSGRICEASSKITKSKRLLGGSTWETIKGDIIQQGFMDVRTSGANSCS</sequence>
<gene>
    <name evidence="1" type="ORF">METZ01_LOCUS321190</name>
</gene>
<protein>
    <submittedName>
        <fullName evidence="1">Uncharacterized protein</fullName>
    </submittedName>
</protein>
<accession>A0A382P4W9</accession>